<comment type="caution">
    <text evidence="3">The sequence shown here is derived from an EMBL/GenBank/DDBJ whole genome shotgun (WGS) entry which is preliminary data.</text>
</comment>
<protein>
    <submittedName>
        <fullName evidence="3">Uncharacterized protein</fullName>
    </submittedName>
</protein>
<organism evidence="3 4">
    <name type="scientific">Porites lobata</name>
    <dbReference type="NCBI Taxonomy" id="104759"/>
    <lineage>
        <taxon>Eukaryota</taxon>
        <taxon>Metazoa</taxon>
        <taxon>Cnidaria</taxon>
        <taxon>Anthozoa</taxon>
        <taxon>Hexacorallia</taxon>
        <taxon>Scleractinia</taxon>
        <taxon>Fungiina</taxon>
        <taxon>Poritidae</taxon>
        <taxon>Porites</taxon>
    </lineage>
</organism>
<proteinExistence type="predicted"/>
<evidence type="ECO:0000313" key="4">
    <source>
        <dbReference type="Proteomes" id="UP001159405"/>
    </source>
</evidence>
<feature type="compositionally biased region" description="Acidic residues" evidence="2">
    <location>
        <begin position="129"/>
        <end position="171"/>
    </location>
</feature>
<feature type="compositionally biased region" description="Polar residues" evidence="2">
    <location>
        <begin position="560"/>
        <end position="577"/>
    </location>
</feature>
<dbReference type="Proteomes" id="UP001159405">
    <property type="component" value="Unassembled WGS sequence"/>
</dbReference>
<feature type="compositionally biased region" description="Low complexity" evidence="2">
    <location>
        <begin position="214"/>
        <end position="225"/>
    </location>
</feature>
<gene>
    <name evidence="3" type="ORF">PLOB_00041400</name>
</gene>
<keyword evidence="1" id="KW-0175">Coiled coil</keyword>
<feature type="coiled-coil region" evidence="1">
    <location>
        <begin position="259"/>
        <end position="405"/>
    </location>
</feature>
<feature type="region of interest" description="Disordered" evidence="2">
    <location>
        <begin position="544"/>
        <end position="620"/>
    </location>
</feature>
<reference evidence="3 4" key="1">
    <citation type="submission" date="2022-05" db="EMBL/GenBank/DDBJ databases">
        <authorList>
            <consortium name="Genoscope - CEA"/>
            <person name="William W."/>
        </authorList>
    </citation>
    <scope>NUCLEOTIDE SEQUENCE [LARGE SCALE GENOMIC DNA]</scope>
</reference>
<feature type="region of interest" description="Disordered" evidence="2">
    <location>
        <begin position="214"/>
        <end position="239"/>
    </location>
</feature>
<name>A0ABN8PGQ0_9CNID</name>
<feature type="compositionally biased region" description="Polar residues" evidence="2">
    <location>
        <begin position="611"/>
        <end position="620"/>
    </location>
</feature>
<feature type="coiled-coil region" evidence="1">
    <location>
        <begin position="447"/>
        <end position="509"/>
    </location>
</feature>
<feature type="compositionally biased region" description="Basic and acidic residues" evidence="2">
    <location>
        <begin position="226"/>
        <end position="239"/>
    </location>
</feature>
<feature type="region of interest" description="Disordered" evidence="2">
    <location>
        <begin position="128"/>
        <end position="202"/>
    </location>
</feature>
<evidence type="ECO:0000313" key="3">
    <source>
        <dbReference type="EMBL" id="CAH3140830.1"/>
    </source>
</evidence>
<feature type="compositionally biased region" description="Low complexity" evidence="2">
    <location>
        <begin position="181"/>
        <end position="202"/>
    </location>
</feature>
<dbReference type="EMBL" id="CALNXK010000065">
    <property type="protein sequence ID" value="CAH3140830.1"/>
    <property type="molecule type" value="Genomic_DNA"/>
</dbReference>
<evidence type="ECO:0000256" key="1">
    <source>
        <dbReference type="SAM" id="Coils"/>
    </source>
</evidence>
<sequence>MVEMGEVLMERKADYSQGYNKTTRGMVKDPLILNHKPLLNGDFEFLGRQYRSSSECSSDSQLDTLLEEADKIQTSKNGFRKGAPVKKQVRFNMERNREHFYSYAQSSDDESSLMNNINFVDYNFQSSESYEDEDDDDDDSDESDGDDDNSNDGDEESTDNNDPELSEEDSILENGYLVDKSNPSSEVNNNTTVSNTSKNPVTLKGTANIITGLNGTTEENMTNGTLDHKDTQNDKYGDKRLPDLRTQILEMESSLRERRDSFEQDMSSMTLKLEKARQETNQEMNKLQLELEQRRRQYITEMADIDRRREEQKKQFEEELEEFRNEKKLEERRQRYYEHEASITQMEKELNQRTQEVRERDKEIREYEEYLNRRHNVCNSKEEDLNILQNELDVLAKELETKKSKLLNKHQLIRDSSEEDMVVSTPPLRSRSASRASVASKGVDIRIEEVKSQNRQLLEELFTLKKACENKDEELTELREKLGVSENESKRLQQRAKHLETQLELARKTAEIGADSVSVDEIMRKTTQDMRNARPCRIMRPSRAVAPCPSVSSGVRVPRGNSSDSLGTKNTTSSDSGKGTKENGMKASKGSSGKRAQREGTEGRHKLGTEKITSSLCTIM</sequence>
<feature type="compositionally biased region" description="Basic and acidic residues" evidence="2">
    <location>
        <begin position="596"/>
        <end position="609"/>
    </location>
</feature>
<keyword evidence="4" id="KW-1185">Reference proteome</keyword>
<accession>A0ABN8PGQ0</accession>
<evidence type="ECO:0000256" key="2">
    <source>
        <dbReference type="SAM" id="MobiDB-lite"/>
    </source>
</evidence>